<dbReference type="EMBL" id="PQXL01000073">
    <property type="protein sequence ID" value="THV52647.1"/>
    <property type="molecule type" value="Genomic_DNA"/>
</dbReference>
<evidence type="ECO:0000313" key="4">
    <source>
        <dbReference type="Proteomes" id="UP000308671"/>
    </source>
</evidence>
<dbReference type="OrthoDB" id="3563651at2759"/>
<comment type="caution">
    <text evidence="3">The sequence shown here is derived from an EMBL/GenBank/DDBJ whole genome shotgun (WGS) entry which is preliminary data.</text>
</comment>
<proteinExistence type="predicted"/>
<accession>A0A4S8R415</accession>
<keyword evidence="4" id="KW-1185">Reference proteome</keyword>
<organism evidence="3 4">
    <name type="scientific">Botrytis galanthina</name>
    <dbReference type="NCBI Taxonomy" id="278940"/>
    <lineage>
        <taxon>Eukaryota</taxon>
        <taxon>Fungi</taxon>
        <taxon>Dikarya</taxon>
        <taxon>Ascomycota</taxon>
        <taxon>Pezizomycotina</taxon>
        <taxon>Leotiomycetes</taxon>
        <taxon>Helotiales</taxon>
        <taxon>Sclerotiniaceae</taxon>
        <taxon>Botrytis</taxon>
    </lineage>
</organism>
<evidence type="ECO:0008006" key="5">
    <source>
        <dbReference type="Google" id="ProtNLM"/>
    </source>
</evidence>
<name>A0A4S8R415_9HELO</name>
<feature type="transmembrane region" description="Helical" evidence="2">
    <location>
        <begin position="238"/>
        <end position="259"/>
    </location>
</feature>
<dbReference type="AlphaFoldDB" id="A0A4S8R415"/>
<keyword evidence="2" id="KW-0472">Membrane</keyword>
<keyword evidence="2" id="KW-0812">Transmembrane</keyword>
<reference evidence="3 4" key="1">
    <citation type="submission" date="2017-12" db="EMBL/GenBank/DDBJ databases">
        <title>Comparative genomics of Botrytis spp.</title>
        <authorList>
            <person name="Valero-Jimenez C.A."/>
            <person name="Tapia P."/>
            <person name="Veloso J."/>
            <person name="Silva-Moreno E."/>
            <person name="Staats M."/>
            <person name="Valdes J.H."/>
            <person name="Van Kan J.A.L."/>
        </authorList>
    </citation>
    <scope>NUCLEOTIDE SEQUENCE [LARGE SCALE GENOMIC DNA]</scope>
    <source>
        <strain evidence="3 4">MUCL435</strain>
    </source>
</reference>
<evidence type="ECO:0000256" key="2">
    <source>
        <dbReference type="SAM" id="Phobius"/>
    </source>
</evidence>
<dbReference type="Proteomes" id="UP000308671">
    <property type="component" value="Unassembled WGS sequence"/>
</dbReference>
<evidence type="ECO:0000313" key="3">
    <source>
        <dbReference type="EMBL" id="THV52647.1"/>
    </source>
</evidence>
<evidence type="ECO:0000256" key="1">
    <source>
        <dbReference type="SAM" id="MobiDB-lite"/>
    </source>
</evidence>
<sequence>MSTVTSAATASASSHLVGPLTTTYTPTGSDCNQIFWAQNLKNSWLAHGAIGSGSTTCMPSGFNRETAYYYSPGVCPTGYSAACSSYSTDSSATKTIATCCPTGYTCFANRASDQIYGCTSFFTEDQTLSINSVLFDTVTAASTTSYPVIYASTTITVTSGVDKVAAYGVIIERASDDPSWMSSTASSSTSSSTASPIGSGSATVASPTSSLSNVSSATDSASSSSASSSTGMSTGAKAGVAIGVALGVLLIAAGAFLLFKRLRRRPRGLQPVPIGEIDGPTQYYEKPNSDEPYNTPHYVTEAPDTTVYQRGGELHGNDISYELSGSTAAGR</sequence>
<keyword evidence="2" id="KW-1133">Transmembrane helix</keyword>
<feature type="compositionally biased region" description="Low complexity" evidence="1">
    <location>
        <begin position="182"/>
        <end position="230"/>
    </location>
</feature>
<feature type="region of interest" description="Disordered" evidence="1">
    <location>
        <begin position="178"/>
        <end position="230"/>
    </location>
</feature>
<protein>
    <recommendedName>
        <fullName evidence="5">Mid2 domain-containing protein</fullName>
    </recommendedName>
</protein>
<gene>
    <name evidence="3" type="ORF">BGAL_0073g00220</name>
</gene>